<dbReference type="Proteomes" id="UP000711995">
    <property type="component" value="Unassembled WGS sequence"/>
</dbReference>
<comment type="subcellular location">
    <subcellularLocation>
        <location evidence="1">Cell membrane</location>
        <topology evidence="1">Multi-pass membrane protein</topology>
    </subcellularLocation>
</comment>
<keyword evidence="3" id="KW-1003">Cell membrane</keyword>
<name>A0A968GET1_9SPIO</name>
<evidence type="ECO:0000256" key="5">
    <source>
        <dbReference type="ARBA" id="ARBA00022989"/>
    </source>
</evidence>
<dbReference type="GO" id="GO:0005886">
    <property type="term" value="C:plasma membrane"/>
    <property type="evidence" value="ECO:0007669"/>
    <property type="project" value="UniProtKB-SubCell"/>
</dbReference>
<comment type="similarity">
    <text evidence="2">Belongs to the chromate ion transporter (CHR) (TC 2.A.51) family.</text>
</comment>
<dbReference type="GO" id="GO:0015109">
    <property type="term" value="F:chromate transmembrane transporter activity"/>
    <property type="evidence" value="ECO:0007669"/>
    <property type="project" value="InterPro"/>
</dbReference>
<evidence type="ECO:0000313" key="9">
    <source>
        <dbReference type="Proteomes" id="UP000711995"/>
    </source>
</evidence>
<dbReference type="PANTHER" id="PTHR43663:SF1">
    <property type="entry name" value="CHROMATE TRANSPORTER"/>
    <property type="match status" value="1"/>
</dbReference>
<evidence type="ECO:0000256" key="3">
    <source>
        <dbReference type="ARBA" id="ARBA00022475"/>
    </source>
</evidence>
<comment type="caution">
    <text evidence="8">The sequence shown here is derived from an EMBL/GenBank/DDBJ whole genome shotgun (WGS) entry which is preliminary data.</text>
</comment>
<keyword evidence="5 7" id="KW-1133">Transmembrane helix</keyword>
<keyword evidence="6 7" id="KW-0472">Membrane</keyword>
<dbReference type="Pfam" id="PF02417">
    <property type="entry name" value="Chromate_transp"/>
    <property type="match status" value="1"/>
</dbReference>
<evidence type="ECO:0000313" key="8">
    <source>
        <dbReference type="EMBL" id="NIZ41134.1"/>
    </source>
</evidence>
<evidence type="ECO:0000256" key="4">
    <source>
        <dbReference type="ARBA" id="ARBA00022692"/>
    </source>
</evidence>
<keyword evidence="9" id="KW-1185">Reference proteome</keyword>
<dbReference type="AlphaFoldDB" id="A0A968GET1"/>
<accession>A0A968GET1</accession>
<feature type="transmembrane region" description="Helical" evidence="7">
    <location>
        <begin position="170"/>
        <end position="186"/>
    </location>
</feature>
<gene>
    <name evidence="8" type="ORF">HCT14_06420</name>
</gene>
<protein>
    <submittedName>
        <fullName evidence="8">Chromate transporter</fullName>
    </submittedName>
</protein>
<feature type="transmembrane region" description="Helical" evidence="7">
    <location>
        <begin position="145"/>
        <end position="164"/>
    </location>
</feature>
<evidence type="ECO:0000256" key="1">
    <source>
        <dbReference type="ARBA" id="ARBA00004651"/>
    </source>
</evidence>
<keyword evidence="4 7" id="KW-0812">Transmembrane</keyword>
<evidence type="ECO:0000256" key="6">
    <source>
        <dbReference type="ARBA" id="ARBA00023136"/>
    </source>
</evidence>
<dbReference type="RefSeq" id="WP_167700707.1">
    <property type="nucleotide sequence ID" value="NZ_CP118174.1"/>
</dbReference>
<evidence type="ECO:0000256" key="7">
    <source>
        <dbReference type="SAM" id="Phobius"/>
    </source>
</evidence>
<dbReference type="InterPro" id="IPR003370">
    <property type="entry name" value="Chromate_transpt"/>
</dbReference>
<dbReference type="EMBL" id="JAATLJ010000001">
    <property type="protein sequence ID" value="NIZ41134.1"/>
    <property type="molecule type" value="Genomic_DNA"/>
</dbReference>
<evidence type="ECO:0000256" key="2">
    <source>
        <dbReference type="ARBA" id="ARBA00005262"/>
    </source>
</evidence>
<sequence length="193" mass="21924">MTHNQQPQYTYWQLYRSFFRIGLLTFGGGMAMLPWLEEEMVQYGFDREDVLRIFSLAQSMPGMIATNVPTIIGRELRGFWGSFWATLGVITPSFMIILLIVWGLAPLLDKPSVQGALRAIRSTAAIMILFSAYNLGKKIFQQKRGIRTLISAIILVSIILLSFFTRINPFIFIIGAILLATIEFAIKRKRGEL</sequence>
<dbReference type="PANTHER" id="PTHR43663">
    <property type="entry name" value="CHROMATE TRANSPORT PROTEIN-RELATED"/>
    <property type="match status" value="1"/>
</dbReference>
<feature type="transmembrane region" description="Helical" evidence="7">
    <location>
        <begin position="17"/>
        <end position="36"/>
    </location>
</feature>
<organism evidence="8 9">
    <name type="scientific">Entomospira entomophila</name>
    <dbReference type="NCBI Taxonomy" id="2719988"/>
    <lineage>
        <taxon>Bacteria</taxon>
        <taxon>Pseudomonadati</taxon>
        <taxon>Spirochaetota</taxon>
        <taxon>Spirochaetia</taxon>
        <taxon>Spirochaetales</taxon>
        <taxon>Spirochaetaceae</taxon>
        <taxon>Entomospira</taxon>
    </lineage>
</organism>
<dbReference type="InterPro" id="IPR052518">
    <property type="entry name" value="CHR_Transporter"/>
</dbReference>
<feature type="transmembrane region" description="Helical" evidence="7">
    <location>
        <begin position="116"/>
        <end position="133"/>
    </location>
</feature>
<proteinExistence type="inferred from homology"/>
<reference evidence="8 9" key="1">
    <citation type="submission" date="2020-03" db="EMBL/GenBank/DDBJ databases">
        <title>Spirochaetal bacteria isolated from arthropods constitute a novel genus Entomospira genus novum within the order Spirochaetales.</title>
        <authorList>
            <person name="Grana-Miraglia L."/>
            <person name="Sikutova S."/>
            <person name="Fingerle V."/>
            <person name="Sing A."/>
            <person name="Castillo-Ramirez S."/>
            <person name="Margos G."/>
            <person name="Rudolf I."/>
        </authorList>
    </citation>
    <scope>NUCLEOTIDE SEQUENCE [LARGE SCALE GENOMIC DNA]</scope>
    <source>
        <strain evidence="8 9">BR193</strain>
    </source>
</reference>
<feature type="transmembrane region" description="Helical" evidence="7">
    <location>
        <begin position="83"/>
        <end position="104"/>
    </location>
</feature>